<keyword evidence="1" id="KW-1133">Transmembrane helix</keyword>
<feature type="domain" description="NmrA-like" evidence="2">
    <location>
        <begin position="58"/>
        <end position="144"/>
    </location>
</feature>
<dbReference type="InterPro" id="IPR008030">
    <property type="entry name" value="NmrA-like"/>
</dbReference>
<evidence type="ECO:0000313" key="3">
    <source>
        <dbReference type="EMBL" id="CAH2395052.1"/>
    </source>
</evidence>
<keyword evidence="4" id="KW-1185">Reference proteome</keyword>
<dbReference type="RefSeq" id="WP_254023233.1">
    <property type="nucleotide sequence ID" value="NZ_CAKXZS010000003.1"/>
</dbReference>
<organism evidence="3 4">
    <name type="scientific">Mesorhizobium ventifaucium</name>
    <dbReference type="NCBI Taxonomy" id="666020"/>
    <lineage>
        <taxon>Bacteria</taxon>
        <taxon>Pseudomonadati</taxon>
        <taxon>Pseudomonadota</taxon>
        <taxon>Alphaproteobacteria</taxon>
        <taxon>Hyphomicrobiales</taxon>
        <taxon>Phyllobacteriaceae</taxon>
        <taxon>Mesorhizobium</taxon>
    </lineage>
</organism>
<keyword evidence="1" id="KW-0472">Membrane</keyword>
<keyword evidence="1" id="KW-0812">Transmembrane</keyword>
<feature type="transmembrane region" description="Helical" evidence="1">
    <location>
        <begin position="28"/>
        <end position="52"/>
    </location>
</feature>
<name>A0ABM9DGY7_9HYPH</name>
<reference evidence="3" key="1">
    <citation type="submission" date="2022-03" db="EMBL/GenBank/DDBJ databases">
        <authorList>
            <person name="Brunel B."/>
        </authorList>
    </citation>
    <scope>NUCLEOTIDE SEQUENCE</scope>
    <source>
        <strain evidence="3">STM4922sample</strain>
    </source>
</reference>
<evidence type="ECO:0000256" key="1">
    <source>
        <dbReference type="SAM" id="Phobius"/>
    </source>
</evidence>
<comment type="caution">
    <text evidence="3">The sequence shown here is derived from an EMBL/GenBank/DDBJ whole genome shotgun (WGS) entry which is preliminary data.</text>
</comment>
<dbReference type="Pfam" id="PF05368">
    <property type="entry name" value="NmrA"/>
    <property type="match status" value="1"/>
</dbReference>
<accession>A0ABM9DGY7</accession>
<dbReference type="EMBL" id="CAKXZS010000003">
    <property type="protein sequence ID" value="CAH2395052.1"/>
    <property type="molecule type" value="Genomic_DNA"/>
</dbReference>
<sequence length="156" mass="17161">MAAADEAIILLICRIHGNVKVIYPLDEILLLSLLAVVAGAETFTANLGWLFIDLDVRCIHMGDITELGDIVAGAFGHPDEAGNGEHLPLVGDFMCFNEITETLNRQGHKISFKQVPKDVFATLFPGAAEVAETFSYFEAHTYLVRIRSTKLRSQTK</sequence>
<evidence type="ECO:0000313" key="4">
    <source>
        <dbReference type="Proteomes" id="UP001152604"/>
    </source>
</evidence>
<dbReference type="Gene3D" id="3.90.25.10">
    <property type="entry name" value="UDP-galactose 4-epimerase, domain 1"/>
    <property type="match status" value="1"/>
</dbReference>
<gene>
    <name evidence="3" type="ORF">MES4922_110377</name>
</gene>
<evidence type="ECO:0000259" key="2">
    <source>
        <dbReference type="Pfam" id="PF05368"/>
    </source>
</evidence>
<protein>
    <recommendedName>
        <fullName evidence="2">NmrA-like domain-containing protein</fullName>
    </recommendedName>
</protein>
<dbReference type="Proteomes" id="UP001152604">
    <property type="component" value="Unassembled WGS sequence"/>
</dbReference>
<dbReference type="Gene3D" id="3.40.50.720">
    <property type="entry name" value="NAD(P)-binding Rossmann-like Domain"/>
    <property type="match status" value="1"/>
</dbReference>
<proteinExistence type="predicted"/>